<dbReference type="AlphaFoldDB" id="A0A0J1BL98"/>
<sequence>MNESFKQVDRNLSILEPFQEALWCSQVQPGPTPKWLT</sequence>
<dbReference type="Proteomes" id="UP000036367">
    <property type="component" value="Unassembled WGS sequence"/>
</dbReference>
<keyword evidence="2" id="KW-1185">Reference proteome</keyword>
<organism evidence="1 2">
    <name type="scientific">Rhodopirellula islandica</name>
    <dbReference type="NCBI Taxonomy" id="595434"/>
    <lineage>
        <taxon>Bacteria</taxon>
        <taxon>Pseudomonadati</taxon>
        <taxon>Planctomycetota</taxon>
        <taxon>Planctomycetia</taxon>
        <taxon>Pirellulales</taxon>
        <taxon>Pirellulaceae</taxon>
        <taxon>Rhodopirellula</taxon>
    </lineage>
</organism>
<accession>A0A0J1BL98</accession>
<dbReference type="EMBL" id="LECT01000006">
    <property type="protein sequence ID" value="KLU07277.1"/>
    <property type="molecule type" value="Genomic_DNA"/>
</dbReference>
<reference evidence="1" key="1">
    <citation type="submission" date="2015-05" db="EMBL/GenBank/DDBJ databases">
        <title>Permanent draft genome of Rhodopirellula islandicus K833.</title>
        <authorList>
            <person name="Kizina J."/>
            <person name="Richter M."/>
            <person name="Glockner F.O."/>
            <person name="Harder J."/>
        </authorList>
    </citation>
    <scope>NUCLEOTIDE SEQUENCE [LARGE SCALE GENOMIC DNA]</scope>
    <source>
        <strain evidence="1">K833</strain>
    </source>
</reference>
<evidence type="ECO:0000313" key="1">
    <source>
        <dbReference type="EMBL" id="KLU07277.1"/>
    </source>
</evidence>
<gene>
    <name evidence="1" type="ORF">RISK_000355</name>
</gene>
<proteinExistence type="predicted"/>
<comment type="caution">
    <text evidence="1">The sequence shown here is derived from an EMBL/GenBank/DDBJ whole genome shotgun (WGS) entry which is preliminary data.</text>
</comment>
<protein>
    <submittedName>
        <fullName evidence="1">Uncharacterized protein</fullName>
    </submittedName>
</protein>
<dbReference type="PATRIC" id="fig|595434.4.peg.340"/>
<name>A0A0J1BL98_RHOIS</name>
<evidence type="ECO:0000313" key="2">
    <source>
        <dbReference type="Proteomes" id="UP000036367"/>
    </source>
</evidence>